<dbReference type="GO" id="GO:0016209">
    <property type="term" value="F:antioxidant activity"/>
    <property type="evidence" value="ECO:0007669"/>
    <property type="project" value="InterPro"/>
</dbReference>
<dbReference type="NCBIfam" id="NF002854">
    <property type="entry name" value="PRK03147.1"/>
    <property type="match status" value="1"/>
</dbReference>
<dbReference type="GO" id="GO:0016491">
    <property type="term" value="F:oxidoreductase activity"/>
    <property type="evidence" value="ECO:0007669"/>
    <property type="project" value="InterPro"/>
</dbReference>
<dbReference type="PROSITE" id="PS00194">
    <property type="entry name" value="THIOREDOXIN_1"/>
    <property type="match status" value="1"/>
</dbReference>
<dbReference type="Gene3D" id="3.40.30.10">
    <property type="entry name" value="Glutaredoxin"/>
    <property type="match status" value="1"/>
</dbReference>
<dbReference type="RefSeq" id="WP_200759859.1">
    <property type="nucleotide sequence ID" value="NZ_AP023366.1"/>
</dbReference>
<dbReference type="InterPro" id="IPR036249">
    <property type="entry name" value="Thioredoxin-like_sf"/>
</dbReference>
<dbReference type="InterPro" id="IPR050553">
    <property type="entry name" value="Thioredoxin_ResA/DsbE_sf"/>
</dbReference>
<accession>A0A7I8D6R2</accession>
<dbReference type="Proteomes" id="UP000593802">
    <property type="component" value="Chromosome"/>
</dbReference>
<dbReference type="Pfam" id="PF00578">
    <property type="entry name" value="AhpC-TSA"/>
    <property type="match status" value="1"/>
</dbReference>
<dbReference type="SUPFAM" id="SSF52833">
    <property type="entry name" value="Thioredoxin-like"/>
    <property type="match status" value="1"/>
</dbReference>
<dbReference type="KEGG" id="eff:skT53_07690"/>
<evidence type="ECO:0000259" key="2">
    <source>
        <dbReference type="PROSITE" id="PS51352"/>
    </source>
</evidence>
<feature type="domain" description="Thioredoxin" evidence="2">
    <location>
        <begin position="38"/>
        <end position="177"/>
    </location>
</feature>
<evidence type="ECO:0000313" key="3">
    <source>
        <dbReference type="EMBL" id="BCJ85784.1"/>
    </source>
</evidence>
<keyword evidence="1" id="KW-1015">Disulfide bond</keyword>
<sequence length="179" mass="19885">MAVQRRTGRVITVVILLLACVAILVALINFTNSDKKTVSVGQAAPNFTLADLNDKPLALQDLKGKVVLLNFWGSWCEPCRVEMPSIQSIYERYKDKGVVVVGVNIGENKVTAKGFTDRLGVTFPIILDQDRSVTLDQYHVGPIPTTYFIDKKGIVQDKFEGPMTEQFMTQQIETLLAKP</sequence>
<proteinExistence type="predicted"/>
<name>A0A7I8D6R2_9BACL</name>
<dbReference type="PANTHER" id="PTHR42852:SF1">
    <property type="entry name" value="THIOREDOXIN-LIKE PROTEIN YNEN"/>
    <property type="match status" value="1"/>
</dbReference>
<dbReference type="InterPro" id="IPR017937">
    <property type="entry name" value="Thioredoxin_CS"/>
</dbReference>
<dbReference type="InterPro" id="IPR000866">
    <property type="entry name" value="AhpC/TSA"/>
</dbReference>
<dbReference type="AlphaFoldDB" id="A0A7I8D6R2"/>
<protein>
    <submittedName>
        <fullName evidence="3">Thiol-disulfide oxidoreductase ResA</fullName>
    </submittedName>
</protein>
<gene>
    <name evidence="3" type="primary">resA</name>
    <name evidence="3" type="ORF">skT53_07690</name>
</gene>
<dbReference type="CDD" id="cd02966">
    <property type="entry name" value="TlpA_like_family"/>
    <property type="match status" value="1"/>
</dbReference>
<evidence type="ECO:0000313" key="4">
    <source>
        <dbReference type="Proteomes" id="UP000593802"/>
    </source>
</evidence>
<reference evidence="3 4" key="1">
    <citation type="submission" date="2020-08" db="EMBL/GenBank/DDBJ databases">
        <title>Complete Genome Sequence of Effusibacillus dendaii Strain skT53, Isolated from Farmland soil.</title>
        <authorList>
            <person name="Konishi T."/>
            <person name="Kawasaki H."/>
        </authorList>
    </citation>
    <scope>NUCLEOTIDE SEQUENCE [LARGE SCALE GENOMIC DNA]</scope>
    <source>
        <strain evidence="4">skT53</strain>
    </source>
</reference>
<dbReference type="PANTHER" id="PTHR42852">
    <property type="entry name" value="THIOL:DISULFIDE INTERCHANGE PROTEIN DSBE"/>
    <property type="match status" value="1"/>
</dbReference>
<keyword evidence="4" id="KW-1185">Reference proteome</keyword>
<dbReference type="EMBL" id="AP023366">
    <property type="protein sequence ID" value="BCJ85784.1"/>
    <property type="molecule type" value="Genomic_DNA"/>
</dbReference>
<organism evidence="3 4">
    <name type="scientific">Effusibacillus dendaii</name>
    <dbReference type="NCBI Taxonomy" id="2743772"/>
    <lineage>
        <taxon>Bacteria</taxon>
        <taxon>Bacillati</taxon>
        <taxon>Bacillota</taxon>
        <taxon>Bacilli</taxon>
        <taxon>Bacillales</taxon>
        <taxon>Alicyclobacillaceae</taxon>
        <taxon>Effusibacillus</taxon>
    </lineage>
</organism>
<evidence type="ECO:0000256" key="1">
    <source>
        <dbReference type="ARBA" id="ARBA00023157"/>
    </source>
</evidence>
<dbReference type="InterPro" id="IPR013766">
    <property type="entry name" value="Thioredoxin_domain"/>
</dbReference>
<dbReference type="PROSITE" id="PS51257">
    <property type="entry name" value="PROKAR_LIPOPROTEIN"/>
    <property type="match status" value="1"/>
</dbReference>
<dbReference type="PROSITE" id="PS51352">
    <property type="entry name" value="THIOREDOXIN_2"/>
    <property type="match status" value="1"/>
</dbReference>